<dbReference type="Proteomes" id="UP000019488">
    <property type="component" value="Unassembled WGS sequence"/>
</dbReference>
<keyword evidence="4" id="KW-1185">Reference proteome</keyword>
<sequence length="88" mass="9994">MAHNVSHDEELLGILRDINEHRFHEGRQINPASMLFQTVQEADKKGYLEHAVIDSNPEKRLAEINLTHAILSTSGTRELARLSARQSH</sequence>
<dbReference type="AlphaFoldDB" id="X0QA74"/>
<name>X0QA74_9LACO</name>
<comment type="caution">
    <text evidence="1">The sequence shown here is derived from an EMBL/GenBank/DDBJ whole genome shotgun (WGS) entry which is preliminary data.</text>
</comment>
<evidence type="ECO:0000313" key="2">
    <source>
        <dbReference type="EMBL" id="KRM07437.1"/>
    </source>
</evidence>
<proteinExistence type="predicted"/>
<dbReference type="eggNOG" id="ENOG5030A5Y">
    <property type="taxonomic scope" value="Bacteria"/>
</dbReference>
<reference evidence="2 4" key="2">
    <citation type="journal article" date="2015" name="Genome Announc.">
        <title>Expanding the biotechnology potential of lactobacilli through comparative genomics of 213 strains and associated genera.</title>
        <authorList>
            <person name="Sun Z."/>
            <person name="Harris H.M."/>
            <person name="McCann A."/>
            <person name="Guo C."/>
            <person name="Argimon S."/>
            <person name="Zhang W."/>
            <person name="Yang X."/>
            <person name="Jeffery I.B."/>
            <person name="Cooney J.C."/>
            <person name="Kagawa T.F."/>
            <person name="Liu W."/>
            <person name="Song Y."/>
            <person name="Salvetti E."/>
            <person name="Wrobel A."/>
            <person name="Rasinkangas P."/>
            <person name="Parkhill J."/>
            <person name="Rea M.C."/>
            <person name="O'Sullivan O."/>
            <person name="Ritari J."/>
            <person name="Douillard F.P."/>
            <person name="Paul Ross R."/>
            <person name="Yang R."/>
            <person name="Briner A.E."/>
            <person name="Felis G.E."/>
            <person name="de Vos W.M."/>
            <person name="Barrangou R."/>
            <person name="Klaenhammer T.R."/>
            <person name="Caufield P.W."/>
            <person name="Cui Y."/>
            <person name="Zhang H."/>
            <person name="O'Toole P.W."/>
        </authorList>
    </citation>
    <scope>NUCLEOTIDE SEQUENCE [LARGE SCALE GENOMIC DNA]</scope>
    <source>
        <strain evidence="2 4">DSM 18382</strain>
    </source>
</reference>
<protein>
    <submittedName>
        <fullName evidence="1">Uncharacterized protein</fullName>
    </submittedName>
</protein>
<evidence type="ECO:0000313" key="1">
    <source>
        <dbReference type="EMBL" id="GAF35490.1"/>
    </source>
</evidence>
<dbReference type="EMBL" id="AZFY01000096">
    <property type="protein sequence ID" value="KRM07437.1"/>
    <property type="molecule type" value="Genomic_DNA"/>
</dbReference>
<evidence type="ECO:0000313" key="3">
    <source>
        <dbReference type="Proteomes" id="UP000019488"/>
    </source>
</evidence>
<dbReference type="OrthoDB" id="2322182at2"/>
<reference evidence="1" key="1">
    <citation type="journal article" date="2014" name="Genome Announc.">
        <title>Draft Genome Sequences of Two Lactobacillus Strains, L. farraginis JCM 14108T and L. composti JCM 14202T, Isolated from Compost of Distilled Shochu Residue.</title>
        <authorList>
            <person name="Yuki M."/>
            <person name="Oshima K."/>
            <person name="Suda W."/>
            <person name="Kitahara M."/>
            <person name="Kitamura K."/>
            <person name="Iida T."/>
            <person name="Hattori M."/>
            <person name="Ohkuma M."/>
        </authorList>
    </citation>
    <scope>NUCLEOTIDE SEQUENCE [LARGE SCALE GENOMIC DNA]</scope>
    <source>
        <strain evidence="1">JCM 14108</strain>
    </source>
</reference>
<dbReference type="PATRIC" id="fig|1423743.5.peg.408"/>
<dbReference type="Proteomes" id="UP000051966">
    <property type="component" value="Unassembled WGS sequence"/>
</dbReference>
<dbReference type="RefSeq" id="WP_035177762.1">
    <property type="nucleotide sequence ID" value="NZ_AZFY01000096.1"/>
</dbReference>
<dbReference type="EMBL" id="BAKI01000002">
    <property type="protein sequence ID" value="GAF35490.1"/>
    <property type="molecule type" value="Genomic_DNA"/>
</dbReference>
<gene>
    <name evidence="2" type="ORF">FD41_GL000394</name>
    <name evidence="1" type="ORF">JCM14108_378</name>
</gene>
<dbReference type="STRING" id="1423743.FD41_GL000394"/>
<organism evidence="1 3">
    <name type="scientific">Lentilactobacillus farraginis DSM 18382 = JCM 14108</name>
    <dbReference type="NCBI Taxonomy" id="1423743"/>
    <lineage>
        <taxon>Bacteria</taxon>
        <taxon>Bacillati</taxon>
        <taxon>Bacillota</taxon>
        <taxon>Bacilli</taxon>
        <taxon>Lactobacillales</taxon>
        <taxon>Lactobacillaceae</taxon>
        <taxon>Lentilactobacillus</taxon>
    </lineage>
</organism>
<accession>X0QA74</accession>
<evidence type="ECO:0000313" key="4">
    <source>
        <dbReference type="Proteomes" id="UP000051966"/>
    </source>
</evidence>